<keyword evidence="1" id="KW-0812">Transmembrane</keyword>
<reference evidence="2" key="1">
    <citation type="submission" date="2022-07" db="EMBL/GenBank/DDBJ databases">
        <title>Bacterial species isolated from the porcine tonsil microbiota.</title>
        <authorList>
            <person name="Oliveira I.M.F."/>
        </authorList>
    </citation>
    <scope>NUCLEOTIDE SEQUENCE</scope>
    <source>
        <strain evidence="2">8QC2O2</strain>
    </source>
</reference>
<protein>
    <submittedName>
        <fullName evidence="2">Uncharacterized protein</fullName>
    </submittedName>
</protein>
<gene>
    <name evidence="2" type="ORF">NQ032_03535</name>
</gene>
<sequence>MNKKKKSYITMATEFITFNLVAILFLLGLITIDVGAFLRFGLEIGMIVAGVSIILIALIIQHEKTLKK</sequence>
<dbReference type="EMBL" id="JANILD010000001">
    <property type="protein sequence ID" value="MCQ9302691.1"/>
    <property type="molecule type" value="Genomic_DNA"/>
</dbReference>
<keyword evidence="1" id="KW-0472">Membrane</keyword>
<evidence type="ECO:0000313" key="2">
    <source>
        <dbReference type="EMBL" id="MCQ9302691.1"/>
    </source>
</evidence>
<feature type="transmembrane region" description="Helical" evidence="1">
    <location>
        <begin position="38"/>
        <end position="60"/>
    </location>
</feature>
<dbReference type="RefSeq" id="WP_096791162.1">
    <property type="nucleotide sequence ID" value="NZ_CP041879.1"/>
</dbReference>
<dbReference type="AlphaFoldDB" id="A0AAW5LFF5"/>
<name>A0AAW5LFF5_MAMSC</name>
<proteinExistence type="predicted"/>
<feature type="transmembrane region" description="Helical" evidence="1">
    <location>
        <begin position="12"/>
        <end position="32"/>
    </location>
</feature>
<comment type="caution">
    <text evidence="2">The sequence shown here is derived from an EMBL/GenBank/DDBJ whole genome shotgun (WGS) entry which is preliminary data.</text>
</comment>
<organism evidence="2 3">
    <name type="scientific">Mammaliicoccus sciuri</name>
    <name type="common">Staphylococcus sciuri</name>
    <dbReference type="NCBI Taxonomy" id="1296"/>
    <lineage>
        <taxon>Bacteria</taxon>
        <taxon>Bacillati</taxon>
        <taxon>Bacillota</taxon>
        <taxon>Bacilli</taxon>
        <taxon>Bacillales</taxon>
        <taxon>Staphylococcaceae</taxon>
        <taxon>Mammaliicoccus</taxon>
    </lineage>
</organism>
<accession>A0AAW5LFF5</accession>
<evidence type="ECO:0000313" key="3">
    <source>
        <dbReference type="Proteomes" id="UP001204068"/>
    </source>
</evidence>
<evidence type="ECO:0000256" key="1">
    <source>
        <dbReference type="SAM" id="Phobius"/>
    </source>
</evidence>
<dbReference type="Proteomes" id="UP001204068">
    <property type="component" value="Unassembled WGS sequence"/>
</dbReference>
<keyword evidence="1" id="KW-1133">Transmembrane helix</keyword>